<dbReference type="InterPro" id="IPR000719">
    <property type="entry name" value="Prot_kinase_dom"/>
</dbReference>
<dbReference type="GO" id="GO:0004674">
    <property type="term" value="F:protein serine/threonine kinase activity"/>
    <property type="evidence" value="ECO:0007669"/>
    <property type="project" value="UniProtKB-KW"/>
</dbReference>
<evidence type="ECO:0000313" key="8">
    <source>
        <dbReference type="EMBL" id="KAG5167917.1"/>
    </source>
</evidence>
<evidence type="ECO:0000256" key="6">
    <source>
        <dbReference type="SAM" id="MobiDB-lite"/>
    </source>
</evidence>
<dbReference type="InterPro" id="IPR011009">
    <property type="entry name" value="Kinase-like_dom_sf"/>
</dbReference>
<protein>
    <recommendedName>
        <fullName evidence="7">Protein kinase domain-containing protein</fullName>
    </recommendedName>
</protein>
<evidence type="ECO:0000256" key="4">
    <source>
        <dbReference type="ARBA" id="ARBA00022777"/>
    </source>
</evidence>
<keyword evidence="4" id="KW-0418">Kinase</keyword>
<dbReference type="Pfam" id="PF00069">
    <property type="entry name" value="Pkinase"/>
    <property type="match status" value="1"/>
</dbReference>
<feature type="region of interest" description="Disordered" evidence="6">
    <location>
        <begin position="608"/>
        <end position="646"/>
    </location>
</feature>
<dbReference type="PROSITE" id="PS50011">
    <property type="entry name" value="PROTEIN_KINASE_DOM"/>
    <property type="match status" value="1"/>
</dbReference>
<gene>
    <name evidence="8" type="ORF">JR316_006508</name>
</gene>
<evidence type="ECO:0000256" key="5">
    <source>
        <dbReference type="ARBA" id="ARBA00022840"/>
    </source>
</evidence>
<keyword evidence="1" id="KW-0723">Serine/threonine-protein kinase</keyword>
<feature type="compositionally biased region" description="Low complexity" evidence="6">
    <location>
        <begin position="856"/>
        <end position="875"/>
    </location>
</feature>
<feature type="region of interest" description="Disordered" evidence="6">
    <location>
        <begin position="496"/>
        <end position="520"/>
    </location>
</feature>
<keyword evidence="5" id="KW-0067">ATP-binding</keyword>
<proteinExistence type="predicted"/>
<dbReference type="SUPFAM" id="SSF56112">
    <property type="entry name" value="Protein kinase-like (PK-like)"/>
    <property type="match status" value="1"/>
</dbReference>
<keyword evidence="3" id="KW-0547">Nucleotide-binding</keyword>
<dbReference type="EMBL" id="JAFIQS010000006">
    <property type="protein sequence ID" value="KAG5167917.1"/>
    <property type="molecule type" value="Genomic_DNA"/>
</dbReference>
<feature type="region of interest" description="Disordered" evidence="6">
    <location>
        <begin position="741"/>
        <end position="761"/>
    </location>
</feature>
<dbReference type="PANTHER" id="PTHR24351">
    <property type="entry name" value="RIBOSOMAL PROTEIN S6 KINASE"/>
    <property type="match status" value="1"/>
</dbReference>
<feature type="compositionally biased region" description="Basic and acidic residues" evidence="6">
    <location>
        <begin position="885"/>
        <end position="909"/>
    </location>
</feature>
<feature type="domain" description="Protein kinase" evidence="7">
    <location>
        <begin position="128"/>
        <end position="395"/>
    </location>
</feature>
<accession>A0A8H7XVR3</accession>
<organism evidence="8">
    <name type="scientific">Psilocybe cubensis</name>
    <name type="common">Psychedelic mushroom</name>
    <name type="synonym">Stropharia cubensis</name>
    <dbReference type="NCBI Taxonomy" id="181762"/>
    <lineage>
        <taxon>Eukaryota</taxon>
        <taxon>Fungi</taxon>
        <taxon>Dikarya</taxon>
        <taxon>Basidiomycota</taxon>
        <taxon>Agaricomycotina</taxon>
        <taxon>Agaricomycetes</taxon>
        <taxon>Agaricomycetidae</taxon>
        <taxon>Agaricales</taxon>
        <taxon>Agaricineae</taxon>
        <taxon>Strophariaceae</taxon>
        <taxon>Psilocybe</taxon>
    </lineage>
</organism>
<evidence type="ECO:0000256" key="2">
    <source>
        <dbReference type="ARBA" id="ARBA00022679"/>
    </source>
</evidence>
<dbReference type="GO" id="GO:0005524">
    <property type="term" value="F:ATP binding"/>
    <property type="evidence" value="ECO:0007669"/>
    <property type="project" value="UniProtKB-KW"/>
</dbReference>
<feature type="region of interest" description="Disordered" evidence="6">
    <location>
        <begin position="1"/>
        <end position="30"/>
    </location>
</feature>
<feature type="compositionally biased region" description="Gly residues" evidence="6">
    <location>
        <begin position="627"/>
        <end position="641"/>
    </location>
</feature>
<name>A0A8H7XVR3_PSICU</name>
<dbReference type="SMART" id="SM00220">
    <property type="entry name" value="S_TKc"/>
    <property type="match status" value="1"/>
</dbReference>
<feature type="region of interest" description="Disordered" evidence="6">
    <location>
        <begin position="830"/>
        <end position="921"/>
    </location>
</feature>
<evidence type="ECO:0000256" key="1">
    <source>
        <dbReference type="ARBA" id="ARBA00022527"/>
    </source>
</evidence>
<reference evidence="8" key="1">
    <citation type="submission" date="2021-02" db="EMBL/GenBank/DDBJ databases">
        <title>Psilocybe cubensis genome.</title>
        <authorList>
            <person name="Mckernan K.J."/>
            <person name="Crawford S."/>
            <person name="Trippe A."/>
            <person name="Kane L.T."/>
            <person name="Mclaughlin S."/>
        </authorList>
    </citation>
    <scope>NUCLEOTIDE SEQUENCE [LARGE SCALE GENOMIC DNA]</scope>
    <source>
        <strain evidence="8">MGC-MH-2018</strain>
    </source>
</reference>
<dbReference type="Gene3D" id="1.10.510.10">
    <property type="entry name" value="Transferase(Phosphotransferase) domain 1"/>
    <property type="match status" value="1"/>
</dbReference>
<dbReference type="AlphaFoldDB" id="A0A8H7XVR3"/>
<keyword evidence="2" id="KW-0808">Transferase</keyword>
<dbReference type="Gene3D" id="3.30.200.20">
    <property type="entry name" value="Phosphorylase Kinase, domain 1"/>
    <property type="match status" value="1"/>
</dbReference>
<comment type="caution">
    <text evidence="8">The sequence shown here is derived from an EMBL/GenBank/DDBJ whole genome shotgun (WGS) entry which is preliminary data.</text>
</comment>
<feature type="compositionally biased region" description="Basic and acidic residues" evidence="6">
    <location>
        <begin position="830"/>
        <end position="842"/>
    </location>
</feature>
<evidence type="ECO:0000259" key="7">
    <source>
        <dbReference type="PROSITE" id="PS50011"/>
    </source>
</evidence>
<evidence type="ECO:0000256" key="3">
    <source>
        <dbReference type="ARBA" id="ARBA00022741"/>
    </source>
</evidence>
<sequence>MTLRSIDGQADCDRESLAPPSIGHLDETSTSPRLEVADLDDTQKFSDLFDSLGLHIPQEQKNRISRSFEASYEIENYPNVKHIDPEWKHDEIEEIVVVSPKRANAFDLSTIHEEPSVLQVPSACLADFDIVKTDICSNVGPAFKVGVCTRKDNGQRYVIKRKQTRNDSSWSEKVVLEMLASLSTPFVETIRWSFRNEEYVYIVLDTYVAGTLLDLVNHHGPLGSHKATFYASELHSAQVCAILSLHNAGIMHKDLDPRSVSLDTDGHIVITHFSRAESFPQTTRPHGVSCNVGFGDTMSEFRAPEIFLGWELDSAVDCWSFGMLCYFMMFGTHPYGERDVADDPRWLYDRVVVFSVPTESLRLVHPMARDLITKCLQRNPSLRWSMEKIKSHGYFALVDWDQVAAKQVDAPSFRRTAMEVDRAVFQTQSDSHQRDAPSVNEVAFPPAFSRNLIHPATTPTGTSNARSRITISELANASEIFRPLSISTIAEALHEDDEPVSLSASTGHVESERDETSMSLSATVSLGVEQRQQPPPVHAQIRPTDKVSRFWAELDQEEQQSSVSIVTEQEFGGSSNNIPFTHGKVPKLRKYRSAIHAQRLFSLSTASFQKRLKQKPKSSGALRQGHGHGQGQGHEGQGQGGSKSRHAERIDDLPMGIQQSGSGIGFTYNIPSGVPSKVSVRSFAPSCNQFFHGGITNALSLNLNRGLGLGQAQRVGLKAKNGGAKQESSGGCSVMSLSNPQHGSLEAPASQGTPTVLSMPTPRAREVGNATFIRDMYRSPSWIFSPPDSLPSPMALVNPNPVNSCSNSPSMEDGRNRECRGVREGIHMGRNAHRDQENHSEASPDSSGPFTPATLVSVESNGVGNVKGNNGSVRGHGQRVAGAKRQHENEHDGEHDKGPQQHHERGVSHDDDDDDEDCPEEVNISIPKNLELDLDFRMWAPDSTLRLVPPSRSAAAAGGGYEDSVPVHRSTVGRNLLPASLLGGRRNTGINGLGSRISPSVSMSMSIMSMMSYDDVENENENKDNDSSCIGGDSFYTSDVTASSARI</sequence>
<feature type="compositionally biased region" description="Acidic residues" evidence="6">
    <location>
        <begin position="910"/>
        <end position="920"/>
    </location>
</feature>